<dbReference type="PROSITE" id="PS50195">
    <property type="entry name" value="PX"/>
    <property type="match status" value="1"/>
</dbReference>
<evidence type="ECO:0000256" key="2">
    <source>
        <dbReference type="ARBA" id="ARBA00022490"/>
    </source>
</evidence>
<reference evidence="6 7" key="1">
    <citation type="submission" date="2019-07" db="EMBL/GenBank/DDBJ databases">
        <title>Genomes of Cafeteria roenbergensis.</title>
        <authorList>
            <person name="Fischer M.G."/>
            <person name="Hackl T."/>
            <person name="Roman M."/>
        </authorList>
    </citation>
    <scope>NUCLEOTIDE SEQUENCE [LARGE SCALE GENOMIC DNA]</scope>
    <source>
        <strain evidence="6 7">RCC970-E3</strain>
    </source>
</reference>
<dbReference type="EMBL" id="VLTL01000039">
    <property type="protein sequence ID" value="KAA0166461.1"/>
    <property type="molecule type" value="Genomic_DNA"/>
</dbReference>
<dbReference type="PANTHER" id="PTHR22999:SF23">
    <property type="entry name" value="SORTING NEXIN-16"/>
    <property type="match status" value="1"/>
</dbReference>
<dbReference type="InterPro" id="IPR001683">
    <property type="entry name" value="PX_dom"/>
</dbReference>
<proteinExistence type="predicted"/>
<feature type="compositionally biased region" description="Low complexity" evidence="4">
    <location>
        <begin position="357"/>
        <end position="369"/>
    </location>
</feature>
<organism evidence="6 7">
    <name type="scientific">Cafeteria roenbergensis</name>
    <name type="common">Marine flagellate</name>
    <dbReference type="NCBI Taxonomy" id="33653"/>
    <lineage>
        <taxon>Eukaryota</taxon>
        <taxon>Sar</taxon>
        <taxon>Stramenopiles</taxon>
        <taxon>Bigyra</taxon>
        <taxon>Opalozoa</taxon>
        <taxon>Bicosoecida</taxon>
        <taxon>Cafeteriaceae</taxon>
        <taxon>Cafeteria</taxon>
    </lineage>
</organism>
<evidence type="ECO:0000256" key="1">
    <source>
        <dbReference type="ARBA" id="ARBA00004496"/>
    </source>
</evidence>
<protein>
    <recommendedName>
        <fullName evidence="5">PX domain-containing protein</fullName>
    </recommendedName>
</protein>
<dbReference type="Pfam" id="PF00787">
    <property type="entry name" value="PX"/>
    <property type="match status" value="1"/>
</dbReference>
<evidence type="ECO:0000256" key="3">
    <source>
        <dbReference type="SAM" id="Coils"/>
    </source>
</evidence>
<dbReference type="Proteomes" id="UP000324907">
    <property type="component" value="Unassembled WGS sequence"/>
</dbReference>
<feature type="domain" description="PX" evidence="5">
    <location>
        <begin position="7"/>
        <end position="129"/>
    </location>
</feature>
<accession>A0A5A8DRR7</accession>
<dbReference type="InterPro" id="IPR036871">
    <property type="entry name" value="PX_dom_sf"/>
</dbReference>
<comment type="caution">
    <text evidence="6">The sequence shown here is derived from an EMBL/GenBank/DDBJ whole genome shotgun (WGS) entry which is preliminary data.</text>
</comment>
<dbReference type="SUPFAM" id="SSF64268">
    <property type="entry name" value="PX domain"/>
    <property type="match status" value="1"/>
</dbReference>
<evidence type="ECO:0000313" key="6">
    <source>
        <dbReference type="EMBL" id="KAA0166461.1"/>
    </source>
</evidence>
<evidence type="ECO:0000259" key="5">
    <source>
        <dbReference type="PROSITE" id="PS50195"/>
    </source>
</evidence>
<dbReference type="GO" id="GO:0035091">
    <property type="term" value="F:phosphatidylinositol binding"/>
    <property type="evidence" value="ECO:0007669"/>
    <property type="project" value="InterPro"/>
</dbReference>
<evidence type="ECO:0000256" key="4">
    <source>
        <dbReference type="SAM" id="MobiDB-lite"/>
    </source>
</evidence>
<keyword evidence="3" id="KW-0175">Coiled coil</keyword>
<sequence>MAARVQNFDVKLPRVHVVSGAGGRRHAEYVVRVSFDGLVWSVRRRFREFDQLASRLKTLGVTAKLPPKTNLFRNKLAEAFLDERRRGLQDFLHECCGNGSQTERKLLPPWKLPSLDRFLEFSSHALAVTMQQVEGTPDGGAALAMLKEEGVVGMEAGDDDVVRLATPRGAAADSDVVAAAMGAVPTSLRPHRRRAGEDLFDQWALEDAAASSGERGRGGAGQGRAASAADADAAPAAALGADGWQSVRALELAEAMMRRAAAQHAARVDNARSYRSALQSKEDAFGSMLSAMQEEVLNARARMRRALERRDQARAAAARAAEHQDASAAAKLGDCLAMEARVRALAAQSKRLVAAYSGRRPAPASAAAGGDDGGPDASEEGAPGRSESGRRELLPPDAAVLRAVAAAMRHDLATDLEPAPGKRSGASGFEPHALHGVDLDVAMLLDSLGRGVLA</sequence>
<comment type="subcellular location">
    <subcellularLocation>
        <location evidence="1">Cytoplasm</location>
    </subcellularLocation>
</comment>
<feature type="region of interest" description="Disordered" evidence="4">
    <location>
        <begin position="357"/>
        <end position="395"/>
    </location>
</feature>
<dbReference type="InterPro" id="IPR051837">
    <property type="entry name" value="SortingNexin/PXDomain-PKLike"/>
</dbReference>
<name>A0A5A8DRR7_CAFRO</name>
<feature type="coiled-coil region" evidence="3">
    <location>
        <begin position="289"/>
        <end position="316"/>
    </location>
</feature>
<dbReference type="Gene3D" id="3.30.1520.10">
    <property type="entry name" value="Phox-like domain"/>
    <property type="match status" value="1"/>
</dbReference>
<dbReference type="PANTHER" id="PTHR22999">
    <property type="entry name" value="PX SERINE/THREONINE KINASE PXK"/>
    <property type="match status" value="1"/>
</dbReference>
<evidence type="ECO:0000313" key="7">
    <source>
        <dbReference type="Proteomes" id="UP000324907"/>
    </source>
</evidence>
<keyword evidence="2" id="KW-0963">Cytoplasm</keyword>
<dbReference type="GO" id="GO:0005737">
    <property type="term" value="C:cytoplasm"/>
    <property type="evidence" value="ECO:0007669"/>
    <property type="project" value="UniProtKB-SubCell"/>
</dbReference>
<dbReference type="AlphaFoldDB" id="A0A5A8DRR7"/>
<dbReference type="SMART" id="SM00312">
    <property type="entry name" value="PX"/>
    <property type="match status" value="1"/>
</dbReference>
<gene>
    <name evidence="6" type="ORF">FNF28_03102</name>
</gene>